<accession>A0A367KJW2</accession>
<dbReference type="AlphaFoldDB" id="A0A367KJW2"/>
<keyword evidence="2" id="KW-1185">Reference proteome</keyword>
<evidence type="ECO:0000313" key="1">
    <source>
        <dbReference type="EMBL" id="RCI02142.1"/>
    </source>
</evidence>
<gene>
    <name evidence="1" type="ORF">CU098_008327</name>
</gene>
<protein>
    <submittedName>
        <fullName evidence="1">Uncharacterized protein</fullName>
    </submittedName>
</protein>
<dbReference type="Proteomes" id="UP000253551">
    <property type="component" value="Unassembled WGS sequence"/>
</dbReference>
<reference evidence="1 2" key="1">
    <citation type="journal article" date="2018" name="G3 (Bethesda)">
        <title>Phylogenetic and Phylogenomic Definition of Rhizopus Species.</title>
        <authorList>
            <person name="Gryganskyi A.P."/>
            <person name="Golan J."/>
            <person name="Dolatabadi S."/>
            <person name="Mondo S."/>
            <person name="Robb S."/>
            <person name="Idnurm A."/>
            <person name="Muszewska A."/>
            <person name="Steczkiewicz K."/>
            <person name="Masonjones S."/>
            <person name="Liao H.L."/>
            <person name="Gajdeczka M.T."/>
            <person name="Anike F."/>
            <person name="Vuek A."/>
            <person name="Anishchenko I.M."/>
            <person name="Voigt K."/>
            <person name="de Hoog G.S."/>
            <person name="Smith M.E."/>
            <person name="Heitman J."/>
            <person name="Vilgalys R."/>
            <person name="Stajich J.E."/>
        </authorList>
    </citation>
    <scope>NUCLEOTIDE SEQUENCE [LARGE SCALE GENOMIC DNA]</scope>
    <source>
        <strain evidence="1 2">LSU 92-RS-03</strain>
    </source>
</reference>
<dbReference type="InterPro" id="IPR036388">
    <property type="entry name" value="WH-like_DNA-bd_sf"/>
</dbReference>
<name>A0A367KJW2_RHIST</name>
<dbReference type="Gene3D" id="1.10.10.10">
    <property type="entry name" value="Winged helix-like DNA-binding domain superfamily/Winged helix DNA-binding domain"/>
    <property type="match status" value="1"/>
</dbReference>
<comment type="caution">
    <text evidence="1">The sequence shown here is derived from an EMBL/GenBank/DDBJ whole genome shotgun (WGS) entry which is preliminary data.</text>
</comment>
<dbReference type="OrthoDB" id="10550478at2759"/>
<evidence type="ECO:0000313" key="2">
    <source>
        <dbReference type="Proteomes" id="UP000253551"/>
    </source>
</evidence>
<sequence>MQEFWIRTETAESYKLILFFVEYKEVDVDVNNEEPMDTVDQLRQQFQFDDSGLDFFGAQDDIEAEKDVDETQEEEQRLHAILKRQREEEFNEIASVVELAITRIDSVVNRHPTSVPHKRIRRCSLPTTQLAVALTKSLKKKKYWGVYYLNKVRLSQNVISSTVDLSRSTVQTIIKRIKKTGSPLPGTAPGPKPKITKKGLALLKLTILRDPFLTIDKKINPNLACVLDTIAALTKAWYGVLELTSFDMKKSEVHVQVSVVHGLIKAIYKADAHHSPHCRNIKSNHGNTRPDYLVNVWQNRVYKYPQWLW</sequence>
<proteinExistence type="predicted"/>
<organism evidence="1 2">
    <name type="scientific">Rhizopus stolonifer</name>
    <name type="common">Rhizopus nigricans</name>
    <dbReference type="NCBI Taxonomy" id="4846"/>
    <lineage>
        <taxon>Eukaryota</taxon>
        <taxon>Fungi</taxon>
        <taxon>Fungi incertae sedis</taxon>
        <taxon>Mucoromycota</taxon>
        <taxon>Mucoromycotina</taxon>
        <taxon>Mucoromycetes</taxon>
        <taxon>Mucorales</taxon>
        <taxon>Mucorineae</taxon>
        <taxon>Rhizopodaceae</taxon>
        <taxon>Rhizopus</taxon>
    </lineage>
</organism>
<dbReference type="EMBL" id="PJQM01001512">
    <property type="protein sequence ID" value="RCI02142.1"/>
    <property type="molecule type" value="Genomic_DNA"/>
</dbReference>